<dbReference type="PANTHER" id="PTHR36529">
    <property type="entry name" value="SLL1095 PROTEIN"/>
    <property type="match status" value="1"/>
</dbReference>
<evidence type="ECO:0000313" key="1">
    <source>
        <dbReference type="EMBL" id="MDT0618710.1"/>
    </source>
</evidence>
<accession>A0ABU3B9K2</accession>
<reference evidence="1 2" key="1">
    <citation type="submission" date="2023-09" db="EMBL/GenBank/DDBJ databases">
        <authorList>
            <person name="Rey-Velasco X."/>
        </authorList>
    </citation>
    <scope>NUCLEOTIDE SEQUENCE [LARGE SCALE GENOMIC DNA]</scope>
    <source>
        <strain evidence="1 2">P385</strain>
    </source>
</reference>
<dbReference type="NCBIfam" id="TIGR04282">
    <property type="entry name" value="glyco_like_cofC"/>
    <property type="match status" value="1"/>
</dbReference>
<name>A0ABU3B9K2_9GAMM</name>
<dbReference type="InterPro" id="IPR018641">
    <property type="entry name" value="Trfase_1_rSAM/seldom-assoc"/>
</dbReference>
<dbReference type="PANTHER" id="PTHR36529:SF1">
    <property type="entry name" value="GLYCOSYLTRANSFERASE"/>
    <property type="match status" value="1"/>
</dbReference>
<dbReference type="EMBL" id="JAVRHY010000007">
    <property type="protein sequence ID" value="MDT0618710.1"/>
    <property type="molecule type" value="Genomic_DNA"/>
</dbReference>
<proteinExistence type="predicted"/>
<dbReference type="SUPFAM" id="SSF53448">
    <property type="entry name" value="Nucleotide-diphospho-sugar transferases"/>
    <property type="match status" value="1"/>
</dbReference>
<comment type="caution">
    <text evidence="1">The sequence shown here is derived from an EMBL/GenBank/DDBJ whole genome shotgun (WGS) entry which is preliminary data.</text>
</comment>
<dbReference type="InterPro" id="IPR029044">
    <property type="entry name" value="Nucleotide-diphossugar_trans"/>
</dbReference>
<protein>
    <submittedName>
        <fullName evidence="1">TIGR04282 family arsenosugar biosynthesis glycosyltransferase</fullName>
    </submittedName>
</protein>
<dbReference type="Gene3D" id="3.90.550.10">
    <property type="entry name" value="Spore Coat Polysaccharide Biosynthesis Protein SpsA, Chain A"/>
    <property type="match status" value="1"/>
</dbReference>
<sequence length="207" mass="22800">MAEILIFARAPIPGACKSRLSRGIGTVRAARVYRAMLIQTVETAVGTGAAGVHLVCAPDTRHPLFLQLRRRFGCCLHRQPRGDLGQRMHRALTGQLRRGAGPVLLVGSDCPSLNVADLDDALAALNAGHDAVLGPTEDGGYALVGLRSPAARLFRGVTWSTPRVIGQTRHRLRRLGWRWQETRPLADVDHSRDWYRARRAGWLDHPD</sequence>
<evidence type="ECO:0000313" key="2">
    <source>
        <dbReference type="Proteomes" id="UP001259982"/>
    </source>
</evidence>
<dbReference type="RefSeq" id="WP_311658887.1">
    <property type="nucleotide sequence ID" value="NZ_JAVRHY010000007.1"/>
</dbReference>
<dbReference type="Pfam" id="PF09837">
    <property type="entry name" value="DUF2064"/>
    <property type="match status" value="1"/>
</dbReference>
<organism evidence="1 2">
    <name type="scientific">Spectribacter acetivorans</name>
    <dbReference type="NCBI Taxonomy" id="3075603"/>
    <lineage>
        <taxon>Bacteria</taxon>
        <taxon>Pseudomonadati</taxon>
        <taxon>Pseudomonadota</taxon>
        <taxon>Gammaproteobacteria</taxon>
        <taxon>Salinisphaerales</taxon>
        <taxon>Salinisphaeraceae</taxon>
        <taxon>Spectribacter</taxon>
    </lineage>
</organism>
<gene>
    <name evidence="1" type="ORF">RM531_09495</name>
</gene>
<keyword evidence="2" id="KW-1185">Reference proteome</keyword>
<dbReference type="Proteomes" id="UP001259982">
    <property type="component" value="Unassembled WGS sequence"/>
</dbReference>